<feature type="compositionally biased region" description="Low complexity" evidence="1">
    <location>
        <begin position="1"/>
        <end position="11"/>
    </location>
</feature>
<accession>A0A8H3YD05</accession>
<evidence type="ECO:0000256" key="1">
    <source>
        <dbReference type="SAM" id="MobiDB-lite"/>
    </source>
</evidence>
<feature type="region of interest" description="Disordered" evidence="1">
    <location>
        <begin position="1"/>
        <end position="28"/>
    </location>
</feature>
<evidence type="ECO:0000313" key="3">
    <source>
        <dbReference type="Proteomes" id="UP000620104"/>
    </source>
</evidence>
<dbReference type="Proteomes" id="UP000620104">
    <property type="component" value="Unassembled WGS sequence"/>
</dbReference>
<name>A0A8H3YD05_9TREE</name>
<dbReference type="AlphaFoldDB" id="A0A8H3YD05"/>
<proteinExistence type="predicted"/>
<protein>
    <submittedName>
        <fullName evidence="2">Uncharacterized protein</fullName>
    </submittedName>
</protein>
<dbReference type="EMBL" id="BLZA01000005">
    <property type="protein sequence ID" value="GHJ83802.1"/>
    <property type="molecule type" value="Genomic_DNA"/>
</dbReference>
<reference evidence="2" key="1">
    <citation type="submission" date="2020-07" db="EMBL/GenBank/DDBJ databases">
        <title>Draft Genome Sequence of a Deep-Sea Yeast, Naganishia (Cryptococcus) liquefaciens strain N6.</title>
        <authorList>
            <person name="Han Y.W."/>
            <person name="Kajitani R."/>
            <person name="Morimoto H."/>
            <person name="Parhat M."/>
            <person name="Tsubouchi H."/>
            <person name="Bakenova O."/>
            <person name="Ogata M."/>
            <person name="Argunhan B."/>
            <person name="Aoki R."/>
            <person name="Kajiwara S."/>
            <person name="Itoh T."/>
            <person name="Iwasaki H."/>
        </authorList>
    </citation>
    <scope>NUCLEOTIDE SEQUENCE</scope>
    <source>
        <strain evidence="2">N6</strain>
    </source>
</reference>
<comment type="caution">
    <text evidence="2">The sequence shown here is derived from an EMBL/GenBank/DDBJ whole genome shotgun (WGS) entry which is preliminary data.</text>
</comment>
<gene>
    <name evidence="2" type="ORF">NliqN6_0204</name>
</gene>
<evidence type="ECO:0000313" key="2">
    <source>
        <dbReference type="EMBL" id="GHJ83802.1"/>
    </source>
</evidence>
<sequence>MSQTSSTSLSERSSDSLDTNDEGSWPPKRDLAQRQLSLDEWERYLDEKVCAIRRCLYWYPKTPLESNTELWSKMNSCKKSFVQWGGLAWDIEVALQGEERKAWSEMATNMVDRITQIPEFEMLGNVLSQIYLDWPLVDFLWDQWVASLKAQPLPGVFSGVYFERSRSSSVQETTDDVAFDIPTGILSSCWPRTITVAFREPSSHISKVLDSQSGEQQG</sequence>
<organism evidence="2 3">
    <name type="scientific">Naganishia liquefaciens</name>
    <dbReference type="NCBI Taxonomy" id="104408"/>
    <lineage>
        <taxon>Eukaryota</taxon>
        <taxon>Fungi</taxon>
        <taxon>Dikarya</taxon>
        <taxon>Basidiomycota</taxon>
        <taxon>Agaricomycotina</taxon>
        <taxon>Tremellomycetes</taxon>
        <taxon>Filobasidiales</taxon>
        <taxon>Filobasidiaceae</taxon>
        <taxon>Naganishia</taxon>
    </lineage>
</organism>
<keyword evidence="3" id="KW-1185">Reference proteome</keyword>